<dbReference type="EMBL" id="VHQI01000006">
    <property type="protein sequence ID" value="TPW42071.1"/>
    <property type="molecule type" value="Genomic_DNA"/>
</dbReference>
<comment type="caution">
    <text evidence="10">The sequence shown here is derived from an EMBL/GenBank/DDBJ whole genome shotgun (WGS) entry which is preliminary data.</text>
</comment>
<organism evidence="10 11">
    <name type="scientific">Mixta tenebrionis</name>
    <dbReference type="NCBI Taxonomy" id="2562439"/>
    <lineage>
        <taxon>Bacteria</taxon>
        <taxon>Pseudomonadati</taxon>
        <taxon>Pseudomonadota</taxon>
        <taxon>Gammaproteobacteria</taxon>
        <taxon>Enterobacterales</taxon>
        <taxon>Erwiniaceae</taxon>
        <taxon>Mixta</taxon>
    </lineage>
</organism>
<keyword evidence="5 7" id="KW-1133">Transmembrane helix</keyword>
<feature type="transmembrane region" description="Helical" evidence="7">
    <location>
        <begin position="250"/>
        <end position="268"/>
    </location>
</feature>
<keyword evidence="3" id="KW-0997">Cell inner membrane</keyword>
<dbReference type="NCBIfam" id="NF008155">
    <property type="entry name" value="PRK10907.1"/>
    <property type="match status" value="1"/>
</dbReference>
<keyword evidence="10" id="KW-0378">Hydrolase</keyword>
<dbReference type="RefSeq" id="WP_141176415.1">
    <property type="nucleotide sequence ID" value="NZ_JBHUFX010000002.1"/>
</dbReference>
<feature type="transmembrane region" description="Helical" evidence="7">
    <location>
        <begin position="142"/>
        <end position="161"/>
    </location>
</feature>
<dbReference type="NCBIfam" id="TIGR04239">
    <property type="entry name" value="rhombo_GlpG"/>
    <property type="match status" value="1"/>
</dbReference>
<dbReference type="InterPro" id="IPR038236">
    <property type="entry name" value="GlpG_N_sf"/>
</dbReference>
<dbReference type="GO" id="GO:0006508">
    <property type="term" value="P:proteolysis"/>
    <property type="evidence" value="ECO:0007669"/>
    <property type="project" value="UniProtKB-KW"/>
</dbReference>
<feature type="transmembrane region" description="Helical" evidence="7">
    <location>
        <begin position="225"/>
        <end position="244"/>
    </location>
</feature>
<evidence type="ECO:0000256" key="4">
    <source>
        <dbReference type="ARBA" id="ARBA00022692"/>
    </source>
</evidence>
<dbReference type="OrthoDB" id="9778341at2"/>
<name>A0A506V8B0_9GAMM</name>
<evidence type="ECO:0000256" key="1">
    <source>
        <dbReference type="ARBA" id="ARBA00004141"/>
    </source>
</evidence>
<feature type="transmembrane region" description="Helical" evidence="7">
    <location>
        <begin position="100"/>
        <end position="122"/>
    </location>
</feature>
<sequence length="273" mass="31216">MIRLTGFADPRMAQLFVDYMAVRGIRLYIVPEERLTVVLEDESQREIVENELKQFLDEPLQPRYQAASWRRERIDSTALWRGESILTLLRQRAGPLTITLALLCCVIFVAMRLFGDLTLLAWLSWRMDGGQLSQPWRWVSHILLHFSLLHLLFNLLWWWYIGGMLEKHLGSSKLLVITLIAALLGGWLQAQYDGLFFSGLSGVVCALMGYAWLRGERDPAGDIFLPRGLMVFIALWLAVIYITIPDASAVALVICLAAGMAMAFVDTLRRRYR</sequence>
<keyword evidence="4 7" id="KW-0812">Transmembrane</keyword>
<proteinExistence type="predicted"/>
<dbReference type="InterPro" id="IPR022764">
    <property type="entry name" value="Peptidase_S54_rhomboid_dom"/>
</dbReference>
<dbReference type="Gene3D" id="3.30.70.2350">
    <property type="match status" value="1"/>
</dbReference>
<feature type="domain" description="Peptidase S54 GlpG peptidase N-terminal" evidence="9">
    <location>
        <begin position="1"/>
        <end position="74"/>
    </location>
</feature>
<evidence type="ECO:0000256" key="6">
    <source>
        <dbReference type="ARBA" id="ARBA00023136"/>
    </source>
</evidence>
<evidence type="ECO:0000256" key="5">
    <source>
        <dbReference type="ARBA" id="ARBA00022989"/>
    </source>
</evidence>
<dbReference type="Pfam" id="PF01694">
    <property type="entry name" value="Rhomboid"/>
    <property type="match status" value="1"/>
</dbReference>
<evidence type="ECO:0000259" key="8">
    <source>
        <dbReference type="Pfam" id="PF01694"/>
    </source>
</evidence>
<evidence type="ECO:0000256" key="7">
    <source>
        <dbReference type="SAM" id="Phobius"/>
    </source>
</evidence>
<protein>
    <submittedName>
        <fullName evidence="10">Rhomboid family intramembrane serine protease GlpG</fullName>
        <ecNumber evidence="10">3.4.21.105</ecNumber>
    </submittedName>
</protein>
<dbReference type="PANTHER" id="PTHR43066">
    <property type="entry name" value="RHOMBOID-RELATED PROTEIN"/>
    <property type="match status" value="1"/>
</dbReference>
<feature type="transmembrane region" description="Helical" evidence="7">
    <location>
        <begin position="196"/>
        <end position="213"/>
    </location>
</feature>
<keyword evidence="6 7" id="KW-0472">Membrane</keyword>
<evidence type="ECO:0000256" key="3">
    <source>
        <dbReference type="ARBA" id="ARBA00022519"/>
    </source>
</evidence>
<dbReference type="InterPro" id="IPR022732">
    <property type="entry name" value="Peptidase_S54_GlpG_N"/>
</dbReference>
<dbReference type="GO" id="GO:0016020">
    <property type="term" value="C:membrane"/>
    <property type="evidence" value="ECO:0007669"/>
    <property type="project" value="UniProtKB-SubCell"/>
</dbReference>
<reference evidence="10 11" key="1">
    <citation type="submission" date="2019-06" db="EMBL/GenBank/DDBJ databases">
        <authorList>
            <person name="Yang Y."/>
        </authorList>
    </citation>
    <scope>NUCLEOTIDE SEQUENCE [LARGE SCALE GENOMIC DNA]</scope>
    <source>
        <strain evidence="10 11">BIT-26</strain>
    </source>
</reference>
<evidence type="ECO:0000256" key="2">
    <source>
        <dbReference type="ARBA" id="ARBA00022475"/>
    </source>
</evidence>
<keyword evidence="11" id="KW-1185">Reference proteome</keyword>
<dbReference type="PANTHER" id="PTHR43066:SF26">
    <property type="entry name" value="RHOMBOID PROTEASE GLPG"/>
    <property type="match status" value="1"/>
</dbReference>
<dbReference type="Gene3D" id="1.20.1540.10">
    <property type="entry name" value="Rhomboid-like"/>
    <property type="match status" value="1"/>
</dbReference>
<gene>
    <name evidence="10" type="primary">glpG</name>
    <name evidence="10" type="ORF">FKM52_12005</name>
</gene>
<evidence type="ECO:0000313" key="11">
    <source>
        <dbReference type="Proteomes" id="UP000319523"/>
    </source>
</evidence>
<dbReference type="AlphaFoldDB" id="A0A506V8B0"/>
<feature type="transmembrane region" description="Helical" evidence="7">
    <location>
        <begin position="173"/>
        <end position="190"/>
    </location>
</feature>
<dbReference type="EC" id="3.4.21.105" evidence="10"/>
<evidence type="ECO:0000313" key="10">
    <source>
        <dbReference type="EMBL" id="TPW42071.1"/>
    </source>
</evidence>
<evidence type="ECO:0000259" key="9">
    <source>
        <dbReference type="Pfam" id="PF12122"/>
    </source>
</evidence>
<dbReference type="GO" id="GO:0004252">
    <property type="term" value="F:serine-type endopeptidase activity"/>
    <property type="evidence" value="ECO:0007669"/>
    <property type="project" value="InterPro"/>
</dbReference>
<dbReference type="Proteomes" id="UP000319523">
    <property type="component" value="Unassembled WGS sequence"/>
</dbReference>
<comment type="subcellular location">
    <subcellularLocation>
        <location evidence="1">Membrane</location>
        <topology evidence="1">Multi-pass membrane protein</topology>
    </subcellularLocation>
</comment>
<keyword evidence="2" id="KW-1003">Cell membrane</keyword>
<feature type="domain" description="Peptidase S54 rhomboid" evidence="8">
    <location>
        <begin position="133"/>
        <end position="265"/>
    </location>
</feature>
<accession>A0A506V8B0</accession>
<dbReference type="InterPro" id="IPR023662">
    <property type="entry name" value="Rhomboid_protease_GlpG"/>
</dbReference>
<dbReference type="SUPFAM" id="SSF144091">
    <property type="entry name" value="Rhomboid-like"/>
    <property type="match status" value="1"/>
</dbReference>
<dbReference type="InterPro" id="IPR035952">
    <property type="entry name" value="Rhomboid-like_sf"/>
</dbReference>
<keyword evidence="10" id="KW-0645">Protease</keyword>
<dbReference type="Pfam" id="PF12122">
    <property type="entry name" value="Rhomboid_N"/>
    <property type="match status" value="1"/>
</dbReference>